<accession>A0A8H9HYY7</accession>
<evidence type="ECO:0000256" key="1">
    <source>
        <dbReference type="SAM" id="MobiDB-lite"/>
    </source>
</evidence>
<comment type="caution">
    <text evidence="2">The sequence shown here is derived from an EMBL/GenBank/DDBJ whole genome shotgun (WGS) entry which is preliminary data.</text>
</comment>
<evidence type="ECO:0000313" key="3">
    <source>
        <dbReference type="Proteomes" id="UP000610124"/>
    </source>
</evidence>
<reference evidence="2" key="2">
    <citation type="submission" date="2020-09" db="EMBL/GenBank/DDBJ databases">
        <authorList>
            <person name="Sun Q."/>
            <person name="Ohkuma M."/>
        </authorList>
    </citation>
    <scope>NUCLEOTIDE SEQUENCE</scope>
    <source>
        <strain evidence="2">JCM 4434</strain>
    </source>
</reference>
<protein>
    <submittedName>
        <fullName evidence="2">Uncharacterized protein</fullName>
    </submittedName>
</protein>
<feature type="compositionally biased region" description="Pro residues" evidence="1">
    <location>
        <begin position="45"/>
        <end position="54"/>
    </location>
</feature>
<dbReference type="AlphaFoldDB" id="A0A8H9HYY7"/>
<name>A0A8H9HYY7_KITAU</name>
<reference evidence="2" key="1">
    <citation type="journal article" date="2014" name="Int. J. Syst. Evol. Microbiol.">
        <title>Complete genome sequence of Corynebacterium casei LMG S-19264T (=DSM 44701T), isolated from a smear-ripened cheese.</title>
        <authorList>
            <consortium name="US DOE Joint Genome Institute (JGI-PGF)"/>
            <person name="Walter F."/>
            <person name="Albersmeier A."/>
            <person name="Kalinowski J."/>
            <person name="Ruckert C."/>
        </authorList>
    </citation>
    <scope>NUCLEOTIDE SEQUENCE</scope>
    <source>
        <strain evidence="2">JCM 4434</strain>
    </source>
</reference>
<evidence type="ECO:0000313" key="2">
    <source>
        <dbReference type="EMBL" id="GGV04423.1"/>
    </source>
</evidence>
<sequence length="125" mass="13386">MARMTVPGGGTLSSMTTPRPRRSRRLSRAKALGAPLGTLDMQRPPAVPEPPRLPAPAAQRPAPATPAARRPAPQAPVPGIPAPARVREEPCCRVRTERFVSLGGTVFVIHRHQPACPRWTIPATT</sequence>
<feature type="region of interest" description="Disordered" evidence="1">
    <location>
        <begin position="1"/>
        <end position="83"/>
    </location>
</feature>
<organism evidence="2 3">
    <name type="scientific">Kitasatospora aureofaciens</name>
    <name type="common">Streptomyces aureofaciens</name>
    <dbReference type="NCBI Taxonomy" id="1894"/>
    <lineage>
        <taxon>Bacteria</taxon>
        <taxon>Bacillati</taxon>
        <taxon>Actinomycetota</taxon>
        <taxon>Actinomycetes</taxon>
        <taxon>Kitasatosporales</taxon>
        <taxon>Streptomycetaceae</taxon>
        <taxon>Kitasatospora</taxon>
    </lineage>
</organism>
<proteinExistence type="predicted"/>
<feature type="compositionally biased region" description="Low complexity" evidence="1">
    <location>
        <begin position="55"/>
        <end position="72"/>
    </location>
</feature>
<feature type="compositionally biased region" description="Basic residues" evidence="1">
    <location>
        <begin position="19"/>
        <end position="28"/>
    </location>
</feature>
<gene>
    <name evidence="2" type="ORF">GCM10010502_68930</name>
</gene>
<dbReference type="Proteomes" id="UP000610124">
    <property type="component" value="Unassembled WGS sequence"/>
</dbReference>
<dbReference type="EMBL" id="BMUB01000033">
    <property type="protein sequence ID" value="GGV04423.1"/>
    <property type="molecule type" value="Genomic_DNA"/>
</dbReference>